<evidence type="ECO:0000256" key="6">
    <source>
        <dbReference type="ARBA" id="ARBA00022989"/>
    </source>
</evidence>
<dbReference type="GO" id="GO:0015031">
    <property type="term" value="P:protein transport"/>
    <property type="evidence" value="ECO:0007669"/>
    <property type="project" value="UniProtKB-KW"/>
</dbReference>
<feature type="non-terminal residue" evidence="11">
    <location>
        <position position="1"/>
    </location>
</feature>
<comment type="subcellular location">
    <subcellularLocation>
        <location evidence="1">Cell membrane</location>
        <topology evidence="1">Multi-pass membrane protein</topology>
    </subcellularLocation>
</comment>
<organism evidence="11">
    <name type="scientific">marine sediment metagenome</name>
    <dbReference type="NCBI Taxonomy" id="412755"/>
    <lineage>
        <taxon>unclassified sequences</taxon>
        <taxon>metagenomes</taxon>
        <taxon>ecological metagenomes</taxon>
    </lineage>
</organism>
<dbReference type="Gene3D" id="1.20.1640.10">
    <property type="entry name" value="Multidrug efflux transporter AcrB transmembrane domain"/>
    <property type="match status" value="1"/>
</dbReference>
<evidence type="ECO:0000256" key="9">
    <source>
        <dbReference type="SAM" id="Phobius"/>
    </source>
</evidence>
<feature type="transmembrane region" description="Helical" evidence="9">
    <location>
        <begin position="12"/>
        <end position="38"/>
    </location>
</feature>
<dbReference type="EMBL" id="BARS01003998">
    <property type="protein sequence ID" value="GAF71428.1"/>
    <property type="molecule type" value="Genomic_DNA"/>
</dbReference>
<evidence type="ECO:0000313" key="11">
    <source>
        <dbReference type="EMBL" id="GAF71428.1"/>
    </source>
</evidence>
<keyword evidence="7" id="KW-0811">Translocation</keyword>
<keyword evidence="5" id="KW-0653">Protein transport</keyword>
<feature type="transmembrane region" description="Helical" evidence="9">
    <location>
        <begin position="59"/>
        <end position="83"/>
    </location>
</feature>
<evidence type="ECO:0000256" key="2">
    <source>
        <dbReference type="ARBA" id="ARBA00022448"/>
    </source>
</evidence>
<reference evidence="11" key="1">
    <citation type="journal article" date="2014" name="Front. Microbiol.">
        <title>High frequency of phylogenetically diverse reductive dehalogenase-homologous genes in deep subseafloor sedimentary metagenomes.</title>
        <authorList>
            <person name="Kawai M."/>
            <person name="Futagami T."/>
            <person name="Toyoda A."/>
            <person name="Takaki Y."/>
            <person name="Nishi S."/>
            <person name="Hori S."/>
            <person name="Arai W."/>
            <person name="Tsubouchi T."/>
            <person name="Morono Y."/>
            <person name="Uchiyama I."/>
            <person name="Ito T."/>
            <person name="Fujiyama A."/>
            <person name="Inagaki F."/>
            <person name="Takami H."/>
        </authorList>
    </citation>
    <scope>NUCLEOTIDE SEQUENCE</scope>
    <source>
        <strain evidence="11">Expedition CK06-06</strain>
    </source>
</reference>
<keyword evidence="6 9" id="KW-1133">Transmembrane helix</keyword>
<keyword evidence="2" id="KW-0813">Transport</keyword>
<dbReference type="AlphaFoldDB" id="X0RRM4"/>
<keyword evidence="3" id="KW-1003">Cell membrane</keyword>
<comment type="caution">
    <text evidence="11">The sequence shown here is derived from an EMBL/GenBank/DDBJ whole genome shotgun (WGS) entry which is preliminary data.</text>
</comment>
<accession>X0RRM4</accession>
<dbReference type="SUPFAM" id="SSF82866">
    <property type="entry name" value="Multidrug efflux transporter AcrB transmembrane domain"/>
    <property type="match status" value="1"/>
</dbReference>
<dbReference type="PANTHER" id="PTHR30081:SF8">
    <property type="entry name" value="PROTEIN TRANSLOCASE SUBUNIT SECF"/>
    <property type="match status" value="1"/>
</dbReference>
<evidence type="ECO:0000256" key="4">
    <source>
        <dbReference type="ARBA" id="ARBA00022692"/>
    </source>
</evidence>
<evidence type="ECO:0000256" key="3">
    <source>
        <dbReference type="ARBA" id="ARBA00022475"/>
    </source>
</evidence>
<evidence type="ECO:0000256" key="5">
    <source>
        <dbReference type="ARBA" id="ARBA00022927"/>
    </source>
</evidence>
<proteinExistence type="predicted"/>
<keyword evidence="8 9" id="KW-0472">Membrane</keyword>
<keyword evidence="4 9" id="KW-0812">Transmembrane</keyword>
<evidence type="ECO:0000256" key="1">
    <source>
        <dbReference type="ARBA" id="ARBA00004651"/>
    </source>
</evidence>
<evidence type="ECO:0000256" key="8">
    <source>
        <dbReference type="ARBA" id="ARBA00023136"/>
    </source>
</evidence>
<sequence length="127" mass="13770">RPEFALDIVVTLAIVNVIGMRISTAGIAAFLMLIGYSVDTDILLSTRVLKRKGGTVLDGILSAMKTGLTMSITTLIAMSVALIFAQSLILKQIMIILLIGLLVDLPNTWIQNAGILRLHLEKKPKNE</sequence>
<dbReference type="GO" id="GO:0005886">
    <property type="term" value="C:plasma membrane"/>
    <property type="evidence" value="ECO:0007669"/>
    <property type="project" value="UniProtKB-SubCell"/>
</dbReference>
<dbReference type="InterPro" id="IPR022813">
    <property type="entry name" value="SecD/SecF_arch_bac"/>
</dbReference>
<dbReference type="Pfam" id="PF02355">
    <property type="entry name" value="SecD_SecF_C"/>
    <property type="match status" value="1"/>
</dbReference>
<evidence type="ECO:0000256" key="7">
    <source>
        <dbReference type="ARBA" id="ARBA00023010"/>
    </source>
</evidence>
<dbReference type="InterPro" id="IPR048634">
    <property type="entry name" value="SecD_SecF_C"/>
</dbReference>
<gene>
    <name evidence="11" type="ORF">S01H1_07785</name>
</gene>
<evidence type="ECO:0000259" key="10">
    <source>
        <dbReference type="Pfam" id="PF02355"/>
    </source>
</evidence>
<protein>
    <recommendedName>
        <fullName evidence="10">Protein export membrane protein SecD/SecF C-terminal domain-containing protein</fullName>
    </recommendedName>
</protein>
<feature type="domain" description="Protein export membrane protein SecD/SecF C-terminal" evidence="10">
    <location>
        <begin position="5"/>
        <end position="118"/>
    </location>
</feature>
<name>X0RRM4_9ZZZZ</name>
<dbReference type="PANTHER" id="PTHR30081">
    <property type="entry name" value="PROTEIN-EXPORT MEMBRANE PROTEIN SEC"/>
    <property type="match status" value="1"/>
</dbReference>